<dbReference type="KEGG" id="chyd:H4K34_00835"/>
<dbReference type="InterPro" id="IPR001647">
    <property type="entry name" value="HTH_TetR"/>
</dbReference>
<feature type="domain" description="HTH tetR-type" evidence="5">
    <location>
        <begin position="20"/>
        <end position="79"/>
    </location>
</feature>
<dbReference type="PROSITE" id="PS50977">
    <property type="entry name" value="HTH_TETR_2"/>
    <property type="match status" value="1"/>
</dbReference>
<organism evidence="6 7">
    <name type="scientific">Croceimicrobium hydrocarbonivorans</name>
    <dbReference type="NCBI Taxonomy" id="2761580"/>
    <lineage>
        <taxon>Bacteria</taxon>
        <taxon>Pseudomonadati</taxon>
        <taxon>Bacteroidota</taxon>
        <taxon>Flavobacteriia</taxon>
        <taxon>Flavobacteriales</taxon>
        <taxon>Owenweeksiaceae</taxon>
        <taxon>Croceimicrobium</taxon>
    </lineage>
</organism>
<dbReference type="AlphaFoldDB" id="A0A7H0VFB8"/>
<proteinExistence type="predicted"/>
<evidence type="ECO:0000313" key="7">
    <source>
        <dbReference type="Proteomes" id="UP000516305"/>
    </source>
</evidence>
<dbReference type="EMBL" id="CP060139">
    <property type="protein sequence ID" value="QNR24416.1"/>
    <property type="molecule type" value="Genomic_DNA"/>
</dbReference>
<dbReference type="InterPro" id="IPR009057">
    <property type="entry name" value="Homeodomain-like_sf"/>
</dbReference>
<evidence type="ECO:0000256" key="2">
    <source>
        <dbReference type="ARBA" id="ARBA00023125"/>
    </source>
</evidence>
<evidence type="ECO:0000256" key="4">
    <source>
        <dbReference type="PROSITE-ProRule" id="PRU00335"/>
    </source>
</evidence>
<accession>A0A7H0VFB8</accession>
<dbReference type="InterPro" id="IPR050109">
    <property type="entry name" value="HTH-type_TetR-like_transc_reg"/>
</dbReference>
<keyword evidence="2 4" id="KW-0238">DNA-binding</keyword>
<dbReference type="Gene3D" id="1.10.357.10">
    <property type="entry name" value="Tetracycline Repressor, domain 2"/>
    <property type="match status" value="1"/>
</dbReference>
<dbReference type="GO" id="GO:0003700">
    <property type="term" value="F:DNA-binding transcription factor activity"/>
    <property type="evidence" value="ECO:0007669"/>
    <property type="project" value="TreeGrafter"/>
</dbReference>
<dbReference type="PRINTS" id="PR00455">
    <property type="entry name" value="HTHTETR"/>
</dbReference>
<reference evidence="6 7" key="1">
    <citation type="submission" date="2020-08" db="EMBL/GenBank/DDBJ databases">
        <title>Croceimicrobium hydrocarbonivorans gen. nov., sp. nov., a novel marine bacterium isolated from a bacterial consortium that degrades polyethylene terephthalate.</title>
        <authorList>
            <person name="Liu R."/>
        </authorList>
    </citation>
    <scope>NUCLEOTIDE SEQUENCE [LARGE SCALE GENOMIC DNA]</scope>
    <source>
        <strain evidence="6 7">A20-9</strain>
    </source>
</reference>
<dbReference type="PANTHER" id="PTHR30055:SF234">
    <property type="entry name" value="HTH-TYPE TRANSCRIPTIONAL REGULATOR BETI"/>
    <property type="match status" value="1"/>
</dbReference>
<dbReference type="Proteomes" id="UP000516305">
    <property type="component" value="Chromosome"/>
</dbReference>
<dbReference type="PANTHER" id="PTHR30055">
    <property type="entry name" value="HTH-TYPE TRANSCRIPTIONAL REGULATOR RUTR"/>
    <property type="match status" value="1"/>
</dbReference>
<evidence type="ECO:0000256" key="1">
    <source>
        <dbReference type="ARBA" id="ARBA00023015"/>
    </source>
</evidence>
<feature type="DNA-binding region" description="H-T-H motif" evidence="4">
    <location>
        <begin position="42"/>
        <end position="61"/>
    </location>
</feature>
<keyword evidence="7" id="KW-1185">Reference proteome</keyword>
<name>A0A7H0VFB8_9FLAO</name>
<protein>
    <submittedName>
        <fullName evidence="6">TetR/AcrR family transcriptional regulator</fullName>
    </submittedName>
</protein>
<sequence>MREYSAHQKSSDLPKRIDAEANRRTLIHTARRVFAQKGADISLAEIAKEAKVSRPTLYRNFKDKGALVVAVFEYNIDLLERYAQKLEEDQQACFKILEMIAYQQARFQALIVFFPGDETPLIQRVLDIMAGPIERAKAQNLLRMDFNLESDLLLIIRMLAFSIGTNNGDQWKKESQRALKLLLEGLRTNA</sequence>
<dbReference type="GO" id="GO:0000976">
    <property type="term" value="F:transcription cis-regulatory region binding"/>
    <property type="evidence" value="ECO:0007669"/>
    <property type="project" value="TreeGrafter"/>
</dbReference>
<evidence type="ECO:0000256" key="3">
    <source>
        <dbReference type="ARBA" id="ARBA00023163"/>
    </source>
</evidence>
<dbReference type="RefSeq" id="WP_210758943.1">
    <property type="nucleotide sequence ID" value="NZ_CP060139.1"/>
</dbReference>
<keyword evidence="3" id="KW-0804">Transcription</keyword>
<dbReference type="SUPFAM" id="SSF46689">
    <property type="entry name" value="Homeodomain-like"/>
    <property type="match status" value="1"/>
</dbReference>
<gene>
    <name evidence="6" type="ORF">H4K34_00835</name>
</gene>
<evidence type="ECO:0000259" key="5">
    <source>
        <dbReference type="PROSITE" id="PS50977"/>
    </source>
</evidence>
<evidence type="ECO:0000313" key="6">
    <source>
        <dbReference type="EMBL" id="QNR24416.1"/>
    </source>
</evidence>
<keyword evidence="1" id="KW-0805">Transcription regulation</keyword>
<dbReference type="Pfam" id="PF00440">
    <property type="entry name" value="TetR_N"/>
    <property type="match status" value="1"/>
</dbReference>